<keyword evidence="2" id="KW-1185">Reference proteome</keyword>
<protein>
    <submittedName>
        <fullName evidence="3">Uncharacterized protein</fullName>
    </submittedName>
</protein>
<feature type="compositionally biased region" description="Polar residues" evidence="1">
    <location>
        <begin position="11"/>
        <end position="24"/>
    </location>
</feature>
<name>A0A6J3M1V7_9PEZI</name>
<accession>A0A6J3M1V7</accession>
<dbReference type="GeneID" id="54357607"/>
<reference evidence="3" key="3">
    <citation type="submission" date="2025-08" db="UniProtKB">
        <authorList>
            <consortium name="RefSeq"/>
        </authorList>
    </citation>
    <scope>IDENTIFICATION</scope>
    <source>
        <strain evidence="3">CBS 342.82</strain>
    </source>
</reference>
<proteinExistence type="predicted"/>
<evidence type="ECO:0000313" key="3">
    <source>
        <dbReference type="RefSeq" id="XP_033459032.1"/>
    </source>
</evidence>
<evidence type="ECO:0000256" key="1">
    <source>
        <dbReference type="SAM" id="MobiDB-lite"/>
    </source>
</evidence>
<dbReference type="AlphaFoldDB" id="A0A6J3M1V7"/>
<gene>
    <name evidence="3" type="ORF">K489DRAFT_230055</name>
</gene>
<dbReference type="Proteomes" id="UP000504637">
    <property type="component" value="Unplaced"/>
</dbReference>
<sequence>MGQAAPKAAHIQSTVTHHSCSPSPASMAIMPHHRLNLDVTTRGHHTPRLRRAKAEHHCRRHRSGRICSRASKYYARNHFRTRNAQTRRRYHSQAFNSVKPSVVSSERLV</sequence>
<reference evidence="3" key="2">
    <citation type="submission" date="2020-04" db="EMBL/GenBank/DDBJ databases">
        <authorList>
            <consortium name="NCBI Genome Project"/>
        </authorList>
    </citation>
    <scope>NUCLEOTIDE SEQUENCE</scope>
    <source>
        <strain evidence="3">CBS 342.82</strain>
    </source>
</reference>
<feature type="region of interest" description="Disordered" evidence="1">
    <location>
        <begin position="1"/>
        <end position="25"/>
    </location>
</feature>
<reference evidence="3" key="1">
    <citation type="submission" date="2020-01" db="EMBL/GenBank/DDBJ databases">
        <authorList>
            <consortium name="DOE Joint Genome Institute"/>
            <person name="Haridas S."/>
            <person name="Albert R."/>
            <person name="Binder M."/>
            <person name="Bloem J."/>
            <person name="Labutti K."/>
            <person name="Salamov A."/>
            <person name="Andreopoulos B."/>
            <person name="Baker S.E."/>
            <person name="Barry K."/>
            <person name="Bills G."/>
            <person name="Bluhm B.H."/>
            <person name="Cannon C."/>
            <person name="Castanera R."/>
            <person name="Culley D.E."/>
            <person name="Daum C."/>
            <person name="Ezra D."/>
            <person name="Gonzalez J.B."/>
            <person name="Henrissat B."/>
            <person name="Kuo A."/>
            <person name="Liang C."/>
            <person name="Lipzen A."/>
            <person name="Lutzoni F."/>
            <person name="Magnuson J."/>
            <person name="Mondo S."/>
            <person name="Nolan M."/>
            <person name="Ohm R."/>
            <person name="Pangilinan J."/>
            <person name="Park H.-J."/>
            <person name="Ramirez L."/>
            <person name="Alfaro M."/>
            <person name="Sun H."/>
            <person name="Tritt A."/>
            <person name="Yoshinaga Y."/>
            <person name="Zwiers L.-H."/>
            <person name="Turgeon B.G."/>
            <person name="Goodwin S.B."/>
            <person name="Spatafora J.W."/>
            <person name="Crous P.W."/>
            <person name="Grigoriev I.V."/>
        </authorList>
    </citation>
    <scope>NUCLEOTIDE SEQUENCE</scope>
    <source>
        <strain evidence="3">CBS 342.82</strain>
    </source>
</reference>
<dbReference type="RefSeq" id="XP_033459032.1">
    <property type="nucleotide sequence ID" value="XM_033599808.1"/>
</dbReference>
<evidence type="ECO:0000313" key="2">
    <source>
        <dbReference type="Proteomes" id="UP000504637"/>
    </source>
</evidence>
<organism evidence="3">
    <name type="scientific">Dissoconium aciculare CBS 342.82</name>
    <dbReference type="NCBI Taxonomy" id="1314786"/>
    <lineage>
        <taxon>Eukaryota</taxon>
        <taxon>Fungi</taxon>
        <taxon>Dikarya</taxon>
        <taxon>Ascomycota</taxon>
        <taxon>Pezizomycotina</taxon>
        <taxon>Dothideomycetes</taxon>
        <taxon>Dothideomycetidae</taxon>
        <taxon>Mycosphaerellales</taxon>
        <taxon>Dissoconiaceae</taxon>
        <taxon>Dissoconium</taxon>
    </lineage>
</organism>